<organism evidence="1">
    <name type="scientific">Triticum aestivum</name>
    <name type="common">Wheat</name>
    <dbReference type="NCBI Taxonomy" id="4565"/>
    <lineage>
        <taxon>Eukaryota</taxon>
        <taxon>Viridiplantae</taxon>
        <taxon>Streptophyta</taxon>
        <taxon>Embryophyta</taxon>
        <taxon>Tracheophyta</taxon>
        <taxon>Spermatophyta</taxon>
        <taxon>Magnoliopsida</taxon>
        <taxon>Liliopsida</taxon>
        <taxon>Poales</taxon>
        <taxon>Poaceae</taxon>
        <taxon>BOP clade</taxon>
        <taxon>Pooideae</taxon>
        <taxon>Triticodae</taxon>
        <taxon>Triticeae</taxon>
        <taxon>Triticinae</taxon>
        <taxon>Triticum</taxon>
    </lineage>
</organism>
<reference evidence="1" key="1">
    <citation type="journal article" date="2014" name="Nature">
        <title>Molecular basis of adaptation to high soil boron in wheat landraces and elite cultivars.</title>
        <authorList>
            <person name="Pallotta M."/>
            <person name="Schnurbusch T."/>
            <person name="Hayes J."/>
            <person name="Hay A."/>
            <person name="Baumann U."/>
            <person name="Paull J."/>
            <person name="Langridge P."/>
            <person name="Sutton T."/>
        </authorList>
    </citation>
    <scope>NUCLEOTIDE SEQUENCE</scope>
</reference>
<gene>
    <name evidence="1" type="primary">Bot</name>
</gene>
<name>A0A067ZUK3_WHEAT</name>
<evidence type="ECO:0000313" key="1">
    <source>
        <dbReference type="EMBL" id="AHY28550.1"/>
    </source>
</evidence>
<accession>A0A067ZUK3</accession>
<proteinExistence type="evidence at transcript level"/>
<sequence length="56" mass="6004">MDLLASPFKGVVQDVKGRLGTRTTGLQGCVPASGFWHLPCTYSLHLPCRSSPSESN</sequence>
<dbReference type="EMBL" id="KF148623">
    <property type="protein sequence ID" value="AHY28550.1"/>
    <property type="molecule type" value="mRNA"/>
</dbReference>
<dbReference type="AlphaFoldDB" id="A0A067ZUK3"/>
<protein>
    <submittedName>
        <fullName evidence="1">Truncated boron transporter</fullName>
    </submittedName>
</protein>